<evidence type="ECO:0000256" key="5">
    <source>
        <dbReference type="SAM" id="MobiDB-lite"/>
    </source>
</evidence>
<dbReference type="GO" id="GO:0007189">
    <property type="term" value="P:adenylate cyclase-activating G protein-coupled receptor signaling pathway"/>
    <property type="evidence" value="ECO:0007669"/>
    <property type="project" value="TreeGrafter"/>
</dbReference>
<organism evidence="7 8">
    <name type="scientific">Gibberella intermedia</name>
    <name type="common">Bulb rot disease fungus</name>
    <name type="synonym">Fusarium proliferatum</name>
    <dbReference type="NCBI Taxonomy" id="948311"/>
    <lineage>
        <taxon>Eukaryota</taxon>
        <taxon>Fungi</taxon>
        <taxon>Dikarya</taxon>
        <taxon>Ascomycota</taxon>
        <taxon>Pezizomycotina</taxon>
        <taxon>Sordariomycetes</taxon>
        <taxon>Hypocreomycetidae</taxon>
        <taxon>Hypocreales</taxon>
        <taxon>Nectriaceae</taxon>
        <taxon>Fusarium</taxon>
        <taxon>Fusarium fujikuroi species complex</taxon>
    </lineage>
</organism>
<feature type="compositionally biased region" description="Low complexity" evidence="5">
    <location>
        <begin position="154"/>
        <end position="166"/>
    </location>
</feature>
<dbReference type="GO" id="GO:0005886">
    <property type="term" value="C:plasma membrane"/>
    <property type="evidence" value="ECO:0007669"/>
    <property type="project" value="TreeGrafter"/>
</dbReference>
<keyword evidence="3 6" id="KW-1133">Transmembrane helix</keyword>
<evidence type="ECO:0000256" key="3">
    <source>
        <dbReference type="ARBA" id="ARBA00022989"/>
    </source>
</evidence>
<evidence type="ECO:0000256" key="6">
    <source>
        <dbReference type="SAM" id="Phobius"/>
    </source>
</evidence>
<proteinExistence type="predicted"/>
<dbReference type="PANTHER" id="PTHR23112:SF0">
    <property type="entry name" value="TRANSMEMBRANE PROTEIN 116"/>
    <property type="match status" value="1"/>
</dbReference>
<dbReference type="EMBL" id="PKMI01000022">
    <property type="protein sequence ID" value="RBA15526.1"/>
    <property type="molecule type" value="Genomic_DNA"/>
</dbReference>
<feature type="transmembrane region" description="Helical" evidence="6">
    <location>
        <begin position="6"/>
        <end position="24"/>
    </location>
</feature>
<keyword evidence="4 6" id="KW-0472">Membrane</keyword>
<evidence type="ECO:0000313" key="8">
    <source>
        <dbReference type="Proteomes" id="UP000251714"/>
    </source>
</evidence>
<dbReference type="GO" id="GO:0004930">
    <property type="term" value="F:G protein-coupled receptor activity"/>
    <property type="evidence" value="ECO:0007669"/>
    <property type="project" value="TreeGrafter"/>
</dbReference>
<comment type="caution">
    <text evidence="7">The sequence shown here is derived from an EMBL/GenBank/DDBJ whole genome shotgun (WGS) entry which is preliminary data.</text>
</comment>
<feature type="transmembrane region" description="Helical" evidence="6">
    <location>
        <begin position="191"/>
        <end position="209"/>
    </location>
</feature>
<evidence type="ECO:0000256" key="4">
    <source>
        <dbReference type="ARBA" id="ARBA00023136"/>
    </source>
</evidence>
<dbReference type="PANTHER" id="PTHR23112">
    <property type="entry name" value="G PROTEIN-COUPLED RECEPTOR 157-RELATED"/>
    <property type="match status" value="1"/>
</dbReference>
<name>A0A365N450_GIBIN</name>
<reference evidence="7 8" key="1">
    <citation type="submission" date="2017-12" db="EMBL/GenBank/DDBJ databases">
        <title>Genome sequence of the mycotoxigenic crop pathogen Fusarium proliferatum, strain ITEM 2341 from Date Palm.</title>
        <authorList>
            <person name="Almiman B.F."/>
            <person name="Shittu T.A."/>
            <person name="Muthumeenakshi S."/>
            <person name="Baroncelli R."/>
            <person name="Sreenivasaprasada S."/>
        </authorList>
    </citation>
    <scope>NUCLEOTIDE SEQUENCE [LARGE SCALE GENOMIC DNA]</scope>
    <source>
        <strain evidence="7 8">ITEM 2341</strain>
    </source>
</reference>
<comment type="subcellular location">
    <subcellularLocation>
        <location evidence="1">Membrane</location>
        <topology evidence="1">Multi-pass membrane protein</topology>
    </subcellularLocation>
</comment>
<protein>
    <submittedName>
        <fullName evidence="7">Uncharacterized protein</fullName>
    </submittedName>
</protein>
<dbReference type="AlphaFoldDB" id="A0A365N450"/>
<feature type="region of interest" description="Disordered" evidence="5">
    <location>
        <begin position="78"/>
        <end position="166"/>
    </location>
</feature>
<sequence>MAHGWRIFGIFSTIAIYIYIWLYLRRRLEPKPRRARQLRCEARSSNKIASLPLKSPRRSGFQPMGGEVIELDPFEREQPSTAATNPKMFCEECQPPPSPPDTRFKEINIELGERPPAGSTKTKGGAMRHRPTASKSGADPTMPEDPSSLYPEPSQARQSQQSQLSVLQTNASEFHMRPDADQVELEIKRMLLLNAYPFMYVLLWMPGLINRLMEASGNPNSKTINVALQAPTQFIGLANALTYGFNHYLRDRLNDLYLRPIIARVKDQIRLS</sequence>
<feature type="compositionally biased region" description="Basic and acidic residues" evidence="5">
    <location>
        <begin position="102"/>
        <end position="113"/>
    </location>
</feature>
<evidence type="ECO:0000313" key="7">
    <source>
        <dbReference type="EMBL" id="RBA15526.1"/>
    </source>
</evidence>
<dbReference type="Proteomes" id="UP000251714">
    <property type="component" value="Unassembled WGS sequence"/>
</dbReference>
<evidence type="ECO:0000256" key="1">
    <source>
        <dbReference type="ARBA" id="ARBA00004141"/>
    </source>
</evidence>
<accession>A0A365N450</accession>
<evidence type="ECO:0000256" key="2">
    <source>
        <dbReference type="ARBA" id="ARBA00022692"/>
    </source>
</evidence>
<keyword evidence="2 6" id="KW-0812">Transmembrane</keyword>
<gene>
    <name evidence="7" type="ORF">FPRO05_12600</name>
</gene>